<dbReference type="Pfam" id="PF00903">
    <property type="entry name" value="Glyoxalase"/>
    <property type="match status" value="2"/>
</dbReference>
<dbReference type="Gene3D" id="3.10.180.10">
    <property type="entry name" value="2,3-Dihydroxybiphenyl 1,2-Dioxygenase, domain 1"/>
    <property type="match status" value="2"/>
</dbReference>
<dbReference type="InterPro" id="IPR037523">
    <property type="entry name" value="VOC_core"/>
</dbReference>
<dbReference type="EMBL" id="BDMD01000005">
    <property type="protein sequence ID" value="GBF08418.1"/>
    <property type="molecule type" value="Genomic_DNA"/>
</dbReference>
<comment type="caution">
    <text evidence="2">The sequence shown here is derived from an EMBL/GenBank/DDBJ whole genome shotgun (WGS) entry which is preliminary data.</text>
</comment>
<accession>A0A401H7R8</accession>
<dbReference type="PANTHER" id="PTHR36110">
    <property type="entry name" value="RING-CLEAVING DIOXYGENASE MHQE-RELATED"/>
    <property type="match status" value="1"/>
</dbReference>
<evidence type="ECO:0000313" key="3">
    <source>
        <dbReference type="Proteomes" id="UP000291213"/>
    </source>
</evidence>
<feature type="domain" description="VOC" evidence="1">
    <location>
        <begin position="2"/>
        <end position="127"/>
    </location>
</feature>
<dbReference type="InterPro" id="IPR052537">
    <property type="entry name" value="Extradiol_RC_dioxygenase"/>
</dbReference>
<sequence length="320" mass="35415">MGLHHITALSADPQGNIDFYTKVLGFRLVKVSVNQDEPNVYHFFYADYEGSPGSDLTFFPHPRLPRGVPGYGQAVRIIYTIHPDSVKYWINRFKRFNVTLLGLEENSEGVRINFVDRDGLGLSLQASDRPSYVDVKPWSGGGVPKEHFPRGFYSVVIMVGDCHTSGYFLEDILGFEKADEGEEYAVYTTGGGGPGRIVELLCPREAAPGSLGAGTVHHVAFAVKDLRELAVHREKLVKRGYNVTPVIDRKWFTSIYFREPGGVLYEIATIGPGFTVDEPLERLGSRLVLPEWLEPYRGEIEASLPTVRLPSGSIVGGAKA</sequence>
<gene>
    <name evidence="2" type="ORF">apy_01430</name>
</gene>
<dbReference type="Proteomes" id="UP000291213">
    <property type="component" value="Unassembled WGS sequence"/>
</dbReference>
<reference evidence="2 3" key="1">
    <citation type="submission" date="2017-02" db="EMBL/GenBank/DDBJ databases">
        <title>isolation and characterization of a novel temperate virus Aeropyrum globular virus 1 infecting hyperthermophilic archaeon Aeropyrum.</title>
        <authorList>
            <person name="Yumiya M."/>
            <person name="Yoshida T."/>
            <person name="Sako Y."/>
        </authorList>
    </citation>
    <scope>NUCLEOTIDE SEQUENCE [LARGE SCALE GENOMIC DNA]</scope>
    <source>
        <strain evidence="2 3">YK1-12-2013</strain>
    </source>
</reference>
<dbReference type="PROSITE" id="PS51819">
    <property type="entry name" value="VOC"/>
    <property type="match status" value="2"/>
</dbReference>
<dbReference type="InterPro" id="IPR004360">
    <property type="entry name" value="Glyas_Fos-R_dOase_dom"/>
</dbReference>
<proteinExistence type="predicted"/>
<evidence type="ECO:0000313" key="2">
    <source>
        <dbReference type="EMBL" id="GBF08418.1"/>
    </source>
</evidence>
<organism evidence="2 3">
    <name type="scientific">Aeropyrum pernix</name>
    <dbReference type="NCBI Taxonomy" id="56636"/>
    <lineage>
        <taxon>Archaea</taxon>
        <taxon>Thermoproteota</taxon>
        <taxon>Thermoprotei</taxon>
        <taxon>Desulfurococcales</taxon>
        <taxon>Desulfurococcaceae</taxon>
        <taxon>Aeropyrum</taxon>
    </lineage>
</organism>
<name>A0A401H7R8_AERPX</name>
<dbReference type="InterPro" id="IPR029068">
    <property type="entry name" value="Glyas_Bleomycin-R_OHBP_Dase"/>
</dbReference>
<dbReference type="PANTHER" id="PTHR36110:SF4">
    <property type="entry name" value="RING-CLEAVING DIOXYGENASE MHQA-RELATED"/>
    <property type="match status" value="1"/>
</dbReference>
<dbReference type="AlphaFoldDB" id="A0A401H7R8"/>
<evidence type="ECO:0000259" key="1">
    <source>
        <dbReference type="PROSITE" id="PS51819"/>
    </source>
</evidence>
<feature type="domain" description="VOC" evidence="1">
    <location>
        <begin position="151"/>
        <end position="270"/>
    </location>
</feature>
<protein>
    <recommendedName>
        <fullName evidence="1">VOC domain-containing protein</fullName>
    </recommendedName>
</protein>
<dbReference type="SUPFAM" id="SSF54593">
    <property type="entry name" value="Glyoxalase/Bleomycin resistance protein/Dihydroxybiphenyl dioxygenase"/>
    <property type="match status" value="1"/>
</dbReference>